<dbReference type="Proteomes" id="UP000095287">
    <property type="component" value="Unplaced"/>
</dbReference>
<accession>A0A1I7Z3C3</accession>
<evidence type="ECO:0000313" key="2">
    <source>
        <dbReference type="Proteomes" id="UP000095287"/>
    </source>
</evidence>
<feature type="transmembrane region" description="Helical" evidence="1">
    <location>
        <begin position="133"/>
        <end position="152"/>
    </location>
</feature>
<dbReference type="AlphaFoldDB" id="A0A1I7Z3C3"/>
<keyword evidence="1" id="KW-0472">Membrane</keyword>
<feature type="transmembrane region" description="Helical" evidence="1">
    <location>
        <begin position="268"/>
        <end position="291"/>
    </location>
</feature>
<feature type="transmembrane region" description="Helical" evidence="1">
    <location>
        <begin position="52"/>
        <end position="69"/>
    </location>
</feature>
<name>A0A1I7Z3C3_9BILA</name>
<feature type="transmembrane region" description="Helical" evidence="1">
    <location>
        <begin position="231"/>
        <end position="256"/>
    </location>
</feature>
<protein>
    <submittedName>
        <fullName evidence="3">G protein-coupled receptor</fullName>
    </submittedName>
</protein>
<keyword evidence="2" id="KW-1185">Reference proteome</keyword>
<feature type="transmembrane region" description="Helical" evidence="1">
    <location>
        <begin position="89"/>
        <end position="112"/>
    </location>
</feature>
<feature type="transmembrane region" description="Helical" evidence="1">
    <location>
        <begin position="12"/>
        <end position="32"/>
    </location>
</feature>
<dbReference type="PANTHER" id="PTHR22941">
    <property type="entry name" value="SERPENTINE RECEPTOR"/>
    <property type="match status" value="1"/>
</dbReference>
<dbReference type="WBParaSite" id="L893_g224.t1">
    <property type="protein sequence ID" value="L893_g224.t1"/>
    <property type="gene ID" value="L893_g224"/>
</dbReference>
<dbReference type="Pfam" id="PF10318">
    <property type="entry name" value="7TM_GPCR_Srh"/>
    <property type="match status" value="1"/>
</dbReference>
<sequence length="318" mass="36021">MADSLSIFYNTALNITAVGSIITKCTALYCVIRYTPKKMRHFSHFILDEMGWNFAGNLLFTVAHPIPMMPAECFRMDGFMGGKFLQDAAGPVVGTCIMLIVVNCAIGIFLGFQFRYMSIAYGHRLAKIKPYWGYLYCALVHLVLSVPCVYVIPSWSVPVSEYPFTSQIVQEKRLFCFHPEGSEKMAALGWFFGVFFFAVGTVIIFTILCFRHLKLNAMFIEFQTAKFQKKLLASVTILSAIPVLLAGIPMMVGIFFVGMKEWKYSREIAVICIVIILNHGTIYGVTTLLIFKPYRRQIRSCIIKVVNMVVLIRIQRTS</sequence>
<reference evidence="3" key="1">
    <citation type="submission" date="2016-11" db="UniProtKB">
        <authorList>
            <consortium name="WormBaseParasite"/>
        </authorList>
    </citation>
    <scope>IDENTIFICATION</scope>
</reference>
<evidence type="ECO:0000313" key="3">
    <source>
        <dbReference type="WBParaSite" id="L893_g224.t1"/>
    </source>
</evidence>
<keyword evidence="1" id="KW-1133">Transmembrane helix</keyword>
<feature type="transmembrane region" description="Helical" evidence="1">
    <location>
        <begin position="187"/>
        <end position="210"/>
    </location>
</feature>
<organism evidence="2 3">
    <name type="scientific">Steinernema glaseri</name>
    <dbReference type="NCBI Taxonomy" id="37863"/>
    <lineage>
        <taxon>Eukaryota</taxon>
        <taxon>Metazoa</taxon>
        <taxon>Ecdysozoa</taxon>
        <taxon>Nematoda</taxon>
        <taxon>Chromadorea</taxon>
        <taxon>Rhabditida</taxon>
        <taxon>Tylenchina</taxon>
        <taxon>Panagrolaimomorpha</taxon>
        <taxon>Strongyloidoidea</taxon>
        <taxon>Steinernematidae</taxon>
        <taxon>Steinernema</taxon>
    </lineage>
</organism>
<keyword evidence="1" id="KW-0812">Transmembrane</keyword>
<dbReference type="InterPro" id="IPR053220">
    <property type="entry name" value="Nematode_rcpt-like_serp_H"/>
</dbReference>
<proteinExistence type="predicted"/>
<evidence type="ECO:0000256" key="1">
    <source>
        <dbReference type="SAM" id="Phobius"/>
    </source>
</evidence>
<dbReference type="InterPro" id="IPR019422">
    <property type="entry name" value="7TM_GPCR_serpentine_rcpt_Srh"/>
</dbReference>